<accession>A0A376FDY1</accession>
<evidence type="ECO:0000313" key="1">
    <source>
        <dbReference type="EMBL" id="STD24110.1"/>
    </source>
</evidence>
<proteinExistence type="predicted"/>
<dbReference type="InterPro" id="IPR024083">
    <property type="entry name" value="Fumarase/histidase_N"/>
</dbReference>
<dbReference type="GO" id="GO:0004056">
    <property type="term" value="F:argininosuccinate lyase activity"/>
    <property type="evidence" value="ECO:0007669"/>
    <property type="project" value="UniProtKB-EC"/>
</dbReference>
<dbReference type="Proteomes" id="UP000255163">
    <property type="component" value="Unassembled WGS sequence"/>
</dbReference>
<gene>
    <name evidence="1" type="primary">argH_2</name>
    <name evidence="1" type="ORF">NCTC12123_04219</name>
</gene>
<protein>
    <submittedName>
        <fullName evidence="1">Argininosuccinate lyase</fullName>
        <ecNumber evidence="1">4.3.2.1</ecNumber>
    </submittedName>
</protein>
<sequence length="79" mass="8582">MGWAFYTGSGSAVQNSSTTLCASTNRLAEQDIVGSVAWSKALVTVGVLTPDEQLRLEEALNNLLEEVRLNPQQILESRC</sequence>
<dbReference type="Gene3D" id="1.10.275.10">
    <property type="entry name" value="Fumarase/aspartase (N-terminal domain)"/>
    <property type="match status" value="1"/>
</dbReference>
<evidence type="ECO:0000313" key="2">
    <source>
        <dbReference type="Proteomes" id="UP000255163"/>
    </source>
</evidence>
<keyword evidence="1" id="KW-0456">Lyase</keyword>
<organism evidence="1 2">
    <name type="scientific">Enterobacter asburiae</name>
    <dbReference type="NCBI Taxonomy" id="61645"/>
    <lineage>
        <taxon>Bacteria</taxon>
        <taxon>Pseudomonadati</taxon>
        <taxon>Pseudomonadota</taxon>
        <taxon>Gammaproteobacteria</taxon>
        <taxon>Enterobacterales</taxon>
        <taxon>Enterobacteriaceae</taxon>
        <taxon>Enterobacter</taxon>
        <taxon>Enterobacter cloacae complex</taxon>
    </lineage>
</organism>
<dbReference type="EMBL" id="UFYI01000007">
    <property type="protein sequence ID" value="STD24110.1"/>
    <property type="molecule type" value="Genomic_DNA"/>
</dbReference>
<reference evidence="1 2" key="1">
    <citation type="submission" date="2018-06" db="EMBL/GenBank/DDBJ databases">
        <authorList>
            <consortium name="Pathogen Informatics"/>
            <person name="Doyle S."/>
        </authorList>
    </citation>
    <scope>NUCLEOTIDE SEQUENCE [LARGE SCALE GENOMIC DNA]</scope>
    <source>
        <strain evidence="1 2">NCTC12123</strain>
    </source>
</reference>
<dbReference type="EC" id="4.3.2.1" evidence="1"/>
<dbReference type="AlphaFoldDB" id="A0A376FDY1"/>
<name>A0A376FDY1_ENTAS</name>